<name>A0A0X3TSD6_9RHOB</name>
<dbReference type="PRINTS" id="PR00953">
    <property type="entry name" value="TYPE3IMRPROT"/>
</dbReference>
<keyword evidence="8" id="KW-0969">Cilium</keyword>
<dbReference type="Pfam" id="PF01311">
    <property type="entry name" value="Bac_export_1"/>
    <property type="match status" value="1"/>
</dbReference>
<dbReference type="GO" id="GO:0005886">
    <property type="term" value="C:plasma membrane"/>
    <property type="evidence" value="ECO:0007669"/>
    <property type="project" value="UniProtKB-SubCell"/>
</dbReference>
<evidence type="ECO:0000256" key="7">
    <source>
        <dbReference type="SAM" id="Phobius"/>
    </source>
</evidence>
<gene>
    <name evidence="8" type="ORF">AVO45_08290</name>
</gene>
<protein>
    <submittedName>
        <fullName evidence="8">Flagellar biosynthesis protein FliR</fullName>
    </submittedName>
</protein>
<dbReference type="Proteomes" id="UP000053791">
    <property type="component" value="Unassembled WGS sequence"/>
</dbReference>
<dbReference type="GO" id="GO:0006605">
    <property type="term" value="P:protein targeting"/>
    <property type="evidence" value="ECO:0007669"/>
    <property type="project" value="InterPro"/>
</dbReference>
<evidence type="ECO:0000256" key="5">
    <source>
        <dbReference type="ARBA" id="ARBA00022989"/>
    </source>
</evidence>
<proteinExistence type="inferred from homology"/>
<dbReference type="AlphaFoldDB" id="A0A0X3TSD6"/>
<keyword evidence="5 7" id="KW-1133">Transmembrane helix</keyword>
<feature type="transmembrane region" description="Helical" evidence="7">
    <location>
        <begin position="129"/>
        <end position="156"/>
    </location>
</feature>
<organism evidence="8 9">
    <name type="scientific">Ruegeria marisrubri</name>
    <dbReference type="NCBI Taxonomy" id="1685379"/>
    <lineage>
        <taxon>Bacteria</taxon>
        <taxon>Pseudomonadati</taxon>
        <taxon>Pseudomonadota</taxon>
        <taxon>Alphaproteobacteria</taxon>
        <taxon>Rhodobacterales</taxon>
        <taxon>Roseobacteraceae</taxon>
        <taxon>Ruegeria</taxon>
    </lineage>
</organism>
<keyword evidence="3" id="KW-1003">Cell membrane</keyword>
<comment type="similarity">
    <text evidence="2">Belongs to the FliR/MopE/SpaR family.</text>
</comment>
<dbReference type="InterPro" id="IPR002010">
    <property type="entry name" value="T3SS_IM_R"/>
</dbReference>
<dbReference type="OrthoDB" id="9779817at2"/>
<feature type="transmembrane region" description="Helical" evidence="7">
    <location>
        <begin position="212"/>
        <end position="241"/>
    </location>
</feature>
<evidence type="ECO:0000256" key="4">
    <source>
        <dbReference type="ARBA" id="ARBA00022692"/>
    </source>
</evidence>
<reference evidence="8 9" key="1">
    <citation type="submission" date="2015-12" db="EMBL/GenBank/DDBJ databases">
        <authorList>
            <person name="Shamseldin A."/>
            <person name="Moawad H."/>
            <person name="Abd El-Rahim W.M."/>
            <person name="Sadowsky M.J."/>
        </authorList>
    </citation>
    <scope>NUCLEOTIDE SEQUENCE [LARGE SCALE GENOMIC DNA]</scope>
    <source>
        <strain evidence="8 9">ZGT118</strain>
    </source>
</reference>
<feature type="transmembrane region" description="Helical" evidence="7">
    <location>
        <begin position="81"/>
        <end position="108"/>
    </location>
</feature>
<evidence type="ECO:0000256" key="1">
    <source>
        <dbReference type="ARBA" id="ARBA00004651"/>
    </source>
</evidence>
<evidence type="ECO:0000256" key="2">
    <source>
        <dbReference type="ARBA" id="ARBA00009772"/>
    </source>
</evidence>
<evidence type="ECO:0000313" key="8">
    <source>
        <dbReference type="EMBL" id="KUJ77961.1"/>
    </source>
</evidence>
<dbReference type="PANTHER" id="PTHR30065">
    <property type="entry name" value="FLAGELLAR BIOSYNTHETIC PROTEIN FLIR"/>
    <property type="match status" value="1"/>
</dbReference>
<keyword evidence="8" id="KW-0966">Cell projection</keyword>
<dbReference type="RefSeq" id="WP_068347005.1">
    <property type="nucleotide sequence ID" value="NZ_LQBQ01000023.1"/>
</dbReference>
<comment type="subcellular location">
    <subcellularLocation>
        <location evidence="1">Cell membrane</location>
        <topology evidence="1">Multi-pass membrane protein</topology>
    </subcellularLocation>
</comment>
<keyword evidence="6 7" id="KW-0472">Membrane</keyword>
<feature type="transmembrane region" description="Helical" evidence="7">
    <location>
        <begin position="176"/>
        <end position="200"/>
    </location>
</feature>
<evidence type="ECO:0000313" key="9">
    <source>
        <dbReference type="Proteomes" id="UP000053791"/>
    </source>
</evidence>
<dbReference type="PANTHER" id="PTHR30065:SF8">
    <property type="entry name" value="FLAGELLAR BIOSYNTHETIC PROTEIN FLIR"/>
    <property type="match status" value="1"/>
</dbReference>
<accession>A0A0X3TSD6</accession>
<sequence>MIALQTELFPTLGSELQHLFVVFLRVSALVSVMPVMGERWVPLRVKFGAALAFALVIAPALEQKGAFSTLQQFIALTGTEILIGLILGLGLRFFVLALQTAGAIAAQVTSLSQILGGAAAEPAPAISHLLVLAGLALATLLGLHVQAAQFLVHSYILFPTGALPAASELAEWGVAQVLRCFSLAFALAAPFVIASLLYNLALGVINRAMPQLMVAFVGAPAITFGGLFLLFAATPLILAVWHGALVDFFLNPVATSP</sequence>
<keyword evidence="4 7" id="KW-0812">Transmembrane</keyword>
<dbReference type="EMBL" id="LQBQ01000023">
    <property type="protein sequence ID" value="KUJ77961.1"/>
    <property type="molecule type" value="Genomic_DNA"/>
</dbReference>
<feature type="transmembrane region" description="Helical" evidence="7">
    <location>
        <begin position="43"/>
        <end position="61"/>
    </location>
</feature>
<evidence type="ECO:0000256" key="6">
    <source>
        <dbReference type="ARBA" id="ARBA00023136"/>
    </source>
</evidence>
<dbReference type="STRING" id="1685379.AVO45_08290"/>
<keyword evidence="8" id="KW-0282">Flagellum</keyword>
<comment type="caution">
    <text evidence="8">The sequence shown here is derived from an EMBL/GenBank/DDBJ whole genome shotgun (WGS) entry which is preliminary data.</text>
</comment>
<evidence type="ECO:0000256" key="3">
    <source>
        <dbReference type="ARBA" id="ARBA00022475"/>
    </source>
</evidence>
<keyword evidence="9" id="KW-1185">Reference proteome</keyword>